<evidence type="ECO:0000256" key="4">
    <source>
        <dbReference type="ARBA" id="ARBA00023136"/>
    </source>
</evidence>
<gene>
    <name evidence="7" type="ORF">LTR84_001824</name>
</gene>
<dbReference type="InterPro" id="IPR051694">
    <property type="entry name" value="Immunoregulatory_rcpt-like"/>
</dbReference>
<feature type="region of interest" description="Disordered" evidence="5">
    <location>
        <begin position="179"/>
        <end position="224"/>
    </location>
</feature>
<dbReference type="GO" id="GO:0016020">
    <property type="term" value="C:membrane"/>
    <property type="evidence" value="ECO:0007669"/>
    <property type="project" value="UniProtKB-SubCell"/>
</dbReference>
<proteinExistence type="predicted"/>
<reference evidence="7 8" key="1">
    <citation type="submission" date="2023-08" db="EMBL/GenBank/DDBJ databases">
        <title>Black Yeasts Isolated from many extreme environments.</title>
        <authorList>
            <person name="Coleine C."/>
            <person name="Stajich J.E."/>
            <person name="Selbmann L."/>
        </authorList>
    </citation>
    <scope>NUCLEOTIDE SEQUENCE [LARGE SCALE GENOMIC DNA]</scope>
    <source>
        <strain evidence="7 8">CCFEE 5792</strain>
    </source>
</reference>
<evidence type="ECO:0000313" key="7">
    <source>
        <dbReference type="EMBL" id="KAK5053862.1"/>
    </source>
</evidence>
<sequence length="321" mass="34096">MASLFTETITEMTSIFTPPTDCTRSWTYEDETYNSVPGGLLLQNQDSLSLDETCFPTSFGGYGRAPSSIQVYSPGACPGGYATPGFFQNEGITTAICCPSSFSYGSTYSSVNYFGTTSVLFMGCISKFDGTTTVSGRGNSSMIQVIGTDLTMWAQPITVEYKQEDLSLFGITSTASGSAATASGGTISNTATLPGPSPTTNSSSPANTSPAPDPGQEQTDSTGLSTGAKAGIGIAVGLLAVGVLAFGLFVILRRRKQRSNKRVPPEDLALRDSKYHPVTQDQDSWERRELDTVETEVRPEVQPPQYAAKARNQPGQISELE</sequence>
<evidence type="ECO:0000256" key="2">
    <source>
        <dbReference type="ARBA" id="ARBA00022692"/>
    </source>
</evidence>
<evidence type="ECO:0000256" key="1">
    <source>
        <dbReference type="ARBA" id="ARBA00004167"/>
    </source>
</evidence>
<feature type="region of interest" description="Disordered" evidence="5">
    <location>
        <begin position="257"/>
        <end position="321"/>
    </location>
</feature>
<dbReference type="GeneID" id="89970040"/>
<dbReference type="EMBL" id="JAVRRD010000011">
    <property type="protein sequence ID" value="KAK5053862.1"/>
    <property type="molecule type" value="Genomic_DNA"/>
</dbReference>
<keyword evidence="8" id="KW-1185">Reference proteome</keyword>
<dbReference type="GO" id="GO:0071944">
    <property type="term" value="C:cell periphery"/>
    <property type="evidence" value="ECO:0007669"/>
    <property type="project" value="UniProtKB-ARBA"/>
</dbReference>
<comment type="caution">
    <text evidence="7">The sequence shown here is derived from an EMBL/GenBank/DDBJ whole genome shotgun (WGS) entry which is preliminary data.</text>
</comment>
<feature type="compositionally biased region" description="Basic and acidic residues" evidence="5">
    <location>
        <begin position="284"/>
        <end position="299"/>
    </location>
</feature>
<evidence type="ECO:0000256" key="3">
    <source>
        <dbReference type="ARBA" id="ARBA00022989"/>
    </source>
</evidence>
<feature type="transmembrane region" description="Helical" evidence="6">
    <location>
        <begin position="230"/>
        <end position="252"/>
    </location>
</feature>
<keyword evidence="3 6" id="KW-1133">Transmembrane helix</keyword>
<feature type="compositionally biased region" description="Low complexity" evidence="5">
    <location>
        <begin position="179"/>
        <end position="210"/>
    </location>
</feature>
<feature type="compositionally biased region" description="Basic and acidic residues" evidence="5">
    <location>
        <begin position="263"/>
        <end position="275"/>
    </location>
</feature>
<dbReference type="AlphaFoldDB" id="A0AAV9NF60"/>
<organism evidence="7 8">
    <name type="scientific">Exophiala bonariae</name>
    <dbReference type="NCBI Taxonomy" id="1690606"/>
    <lineage>
        <taxon>Eukaryota</taxon>
        <taxon>Fungi</taxon>
        <taxon>Dikarya</taxon>
        <taxon>Ascomycota</taxon>
        <taxon>Pezizomycotina</taxon>
        <taxon>Eurotiomycetes</taxon>
        <taxon>Chaetothyriomycetidae</taxon>
        <taxon>Chaetothyriales</taxon>
        <taxon>Herpotrichiellaceae</taxon>
        <taxon>Exophiala</taxon>
    </lineage>
</organism>
<comment type="subcellular location">
    <subcellularLocation>
        <location evidence="1">Membrane</location>
        <topology evidence="1">Single-pass membrane protein</topology>
    </subcellularLocation>
</comment>
<evidence type="ECO:0000256" key="6">
    <source>
        <dbReference type="SAM" id="Phobius"/>
    </source>
</evidence>
<name>A0AAV9NF60_9EURO</name>
<keyword evidence="2 6" id="KW-0812">Transmembrane</keyword>
<accession>A0AAV9NF60</accession>
<dbReference type="Proteomes" id="UP001358417">
    <property type="component" value="Unassembled WGS sequence"/>
</dbReference>
<evidence type="ECO:0000256" key="5">
    <source>
        <dbReference type="SAM" id="MobiDB-lite"/>
    </source>
</evidence>
<keyword evidence="4 6" id="KW-0472">Membrane</keyword>
<dbReference type="PANTHER" id="PTHR15549">
    <property type="entry name" value="PAIRED IMMUNOGLOBULIN-LIKE TYPE 2 RECEPTOR"/>
    <property type="match status" value="1"/>
</dbReference>
<dbReference type="RefSeq" id="XP_064706987.1">
    <property type="nucleotide sequence ID" value="XM_064845442.1"/>
</dbReference>
<protein>
    <submittedName>
        <fullName evidence="7">Uncharacterized protein</fullName>
    </submittedName>
</protein>
<evidence type="ECO:0000313" key="8">
    <source>
        <dbReference type="Proteomes" id="UP001358417"/>
    </source>
</evidence>